<evidence type="ECO:0000313" key="2">
    <source>
        <dbReference type="EMBL" id="GAA0183031.1"/>
    </source>
</evidence>
<accession>A0AAV3RT50</accession>
<dbReference type="Proteomes" id="UP001454036">
    <property type="component" value="Unassembled WGS sequence"/>
</dbReference>
<keyword evidence="3" id="KW-1185">Reference proteome</keyword>
<feature type="domain" description="Reverse transcriptase Ty1/copia-type" evidence="1">
    <location>
        <begin position="40"/>
        <end position="98"/>
    </location>
</feature>
<dbReference type="Pfam" id="PF07727">
    <property type="entry name" value="RVT_2"/>
    <property type="match status" value="1"/>
</dbReference>
<reference evidence="2 3" key="1">
    <citation type="submission" date="2024-01" db="EMBL/GenBank/DDBJ databases">
        <title>The complete chloroplast genome sequence of Lithospermum erythrorhizon: insights into the phylogenetic relationship among Boraginaceae species and the maternal lineages of purple gromwells.</title>
        <authorList>
            <person name="Okada T."/>
            <person name="Watanabe K."/>
        </authorList>
    </citation>
    <scope>NUCLEOTIDE SEQUENCE [LARGE SCALE GENOMIC DNA]</scope>
</reference>
<proteinExistence type="predicted"/>
<evidence type="ECO:0000259" key="1">
    <source>
        <dbReference type="Pfam" id="PF07727"/>
    </source>
</evidence>
<organism evidence="2 3">
    <name type="scientific">Lithospermum erythrorhizon</name>
    <name type="common">Purple gromwell</name>
    <name type="synonym">Lithospermum officinale var. erythrorhizon</name>
    <dbReference type="NCBI Taxonomy" id="34254"/>
    <lineage>
        <taxon>Eukaryota</taxon>
        <taxon>Viridiplantae</taxon>
        <taxon>Streptophyta</taxon>
        <taxon>Embryophyta</taxon>
        <taxon>Tracheophyta</taxon>
        <taxon>Spermatophyta</taxon>
        <taxon>Magnoliopsida</taxon>
        <taxon>eudicotyledons</taxon>
        <taxon>Gunneridae</taxon>
        <taxon>Pentapetalae</taxon>
        <taxon>asterids</taxon>
        <taxon>lamiids</taxon>
        <taxon>Boraginales</taxon>
        <taxon>Boraginaceae</taxon>
        <taxon>Boraginoideae</taxon>
        <taxon>Lithospermeae</taxon>
        <taxon>Lithospermum</taxon>
    </lineage>
</organism>
<dbReference type="InterPro" id="IPR013103">
    <property type="entry name" value="RVT_2"/>
</dbReference>
<dbReference type="AlphaFoldDB" id="A0AAV3RT50"/>
<gene>
    <name evidence="2" type="ORF">LIER_30517</name>
</gene>
<comment type="caution">
    <text evidence="2">The sequence shown here is derived from an EMBL/GenBank/DDBJ whole genome shotgun (WGS) entry which is preliminary data.</text>
</comment>
<name>A0AAV3RT50_LITER</name>
<sequence length="98" mass="11599">MVFFLIENDKPTSYEEAISSKDAIKWRLAMKYEMHSIYQNKVWSWLDLPDGVLPIECKRVFKEKHVEDGNVHFFMAKLAAKGFEQVHDMNYDETRSPV</sequence>
<dbReference type="EMBL" id="BAABME010010961">
    <property type="protein sequence ID" value="GAA0183031.1"/>
    <property type="molecule type" value="Genomic_DNA"/>
</dbReference>
<evidence type="ECO:0000313" key="3">
    <source>
        <dbReference type="Proteomes" id="UP001454036"/>
    </source>
</evidence>
<protein>
    <recommendedName>
        <fullName evidence="1">Reverse transcriptase Ty1/copia-type domain-containing protein</fullName>
    </recommendedName>
</protein>